<gene>
    <name evidence="1" type="ORF">L6452_38762</name>
</gene>
<protein>
    <submittedName>
        <fullName evidence="1">Uncharacterized protein</fullName>
    </submittedName>
</protein>
<comment type="caution">
    <text evidence="1">The sequence shown here is derived from an EMBL/GenBank/DDBJ whole genome shotgun (WGS) entry which is preliminary data.</text>
</comment>
<accession>A0ACB8XRB7</accession>
<evidence type="ECO:0000313" key="1">
    <source>
        <dbReference type="EMBL" id="KAI3672665.1"/>
    </source>
</evidence>
<name>A0ACB8XRB7_ARCLA</name>
<keyword evidence="2" id="KW-1185">Reference proteome</keyword>
<proteinExistence type="predicted"/>
<evidence type="ECO:0000313" key="2">
    <source>
        <dbReference type="Proteomes" id="UP001055879"/>
    </source>
</evidence>
<sequence length="212" mass="23632">MEGSVRVSVGRNSSSGPKKDMERGIQSSQVSEDEGDNGGLGQSFIGEEEGLNQKKAKLKSPNISYLQIMNGNVAIGSDSKKEEKTEWQKIKGGQPKMRGKERQESDITKTKMKKGDNLGMGRGKVSFHLLKKKARYSGQKLMQKLVIREGETSKQERRKKKMEVLCSSGSLAAISDDLRSEDSTSNVLEFRRQLGISWEGKKLKKDHRGAQR</sequence>
<dbReference type="EMBL" id="CM042061">
    <property type="protein sequence ID" value="KAI3672665.1"/>
    <property type="molecule type" value="Genomic_DNA"/>
</dbReference>
<organism evidence="1 2">
    <name type="scientific">Arctium lappa</name>
    <name type="common">Greater burdock</name>
    <name type="synonym">Lappa major</name>
    <dbReference type="NCBI Taxonomy" id="4217"/>
    <lineage>
        <taxon>Eukaryota</taxon>
        <taxon>Viridiplantae</taxon>
        <taxon>Streptophyta</taxon>
        <taxon>Embryophyta</taxon>
        <taxon>Tracheophyta</taxon>
        <taxon>Spermatophyta</taxon>
        <taxon>Magnoliopsida</taxon>
        <taxon>eudicotyledons</taxon>
        <taxon>Gunneridae</taxon>
        <taxon>Pentapetalae</taxon>
        <taxon>asterids</taxon>
        <taxon>campanulids</taxon>
        <taxon>Asterales</taxon>
        <taxon>Asteraceae</taxon>
        <taxon>Carduoideae</taxon>
        <taxon>Cardueae</taxon>
        <taxon>Arctiinae</taxon>
        <taxon>Arctium</taxon>
    </lineage>
</organism>
<reference evidence="1 2" key="2">
    <citation type="journal article" date="2022" name="Mol. Ecol. Resour.">
        <title>The genomes of chicory, endive, great burdock and yacon provide insights into Asteraceae paleo-polyploidization history and plant inulin production.</title>
        <authorList>
            <person name="Fan W."/>
            <person name="Wang S."/>
            <person name="Wang H."/>
            <person name="Wang A."/>
            <person name="Jiang F."/>
            <person name="Liu H."/>
            <person name="Zhao H."/>
            <person name="Xu D."/>
            <person name="Zhang Y."/>
        </authorList>
    </citation>
    <scope>NUCLEOTIDE SEQUENCE [LARGE SCALE GENOMIC DNA]</scope>
    <source>
        <strain evidence="2">cv. Niubang</strain>
    </source>
</reference>
<dbReference type="Proteomes" id="UP001055879">
    <property type="component" value="Linkage Group LG15"/>
</dbReference>
<reference evidence="2" key="1">
    <citation type="journal article" date="2022" name="Mol. Ecol. Resour.">
        <title>The genomes of chicory, endive, great burdock and yacon provide insights into Asteraceae palaeo-polyploidization history and plant inulin production.</title>
        <authorList>
            <person name="Fan W."/>
            <person name="Wang S."/>
            <person name="Wang H."/>
            <person name="Wang A."/>
            <person name="Jiang F."/>
            <person name="Liu H."/>
            <person name="Zhao H."/>
            <person name="Xu D."/>
            <person name="Zhang Y."/>
        </authorList>
    </citation>
    <scope>NUCLEOTIDE SEQUENCE [LARGE SCALE GENOMIC DNA]</scope>
    <source>
        <strain evidence="2">cv. Niubang</strain>
    </source>
</reference>